<dbReference type="Proteomes" id="UP001493153">
    <property type="component" value="Chromosome"/>
</dbReference>
<dbReference type="PANTHER" id="PTHR41878">
    <property type="entry name" value="LEXA REPRESSOR-RELATED"/>
    <property type="match status" value="1"/>
</dbReference>
<proteinExistence type="predicted"/>
<keyword evidence="3" id="KW-1185">Reference proteome</keyword>
<evidence type="ECO:0000313" key="3">
    <source>
        <dbReference type="Proteomes" id="UP001493153"/>
    </source>
</evidence>
<evidence type="ECO:0000259" key="1">
    <source>
        <dbReference type="Pfam" id="PF07929"/>
    </source>
</evidence>
<accession>A0ABZ2Q023</accession>
<feature type="domain" description="Plasmid pRiA4b Orf3-like" evidence="1">
    <location>
        <begin position="78"/>
        <end position="203"/>
    </location>
</feature>
<dbReference type="InterPro" id="IPR024047">
    <property type="entry name" value="MM3350-like_sf"/>
</dbReference>
<reference evidence="2 3" key="1">
    <citation type="submission" date="2020-09" db="EMBL/GenBank/DDBJ databases">
        <title>Genome sequences of Mycetohabitans spp.</title>
        <authorList>
            <person name="Carter M.E."/>
            <person name="Carpenter S.C.D."/>
            <person name="Bogdanove A.J."/>
        </authorList>
    </citation>
    <scope>NUCLEOTIDE SEQUENCE [LARGE SCALE GENOMIC DNA]</scope>
    <source>
        <strain evidence="2 3">B12</strain>
    </source>
</reference>
<dbReference type="PANTHER" id="PTHR41878:SF1">
    <property type="entry name" value="TNPR PROTEIN"/>
    <property type="match status" value="1"/>
</dbReference>
<sequence>MDNESKRHLECHQDAGVSGVIVECFISGASVSLPFLVVGYDGRLIFLVDLGPWLSKSNGSLIVCEAEVTRPNEVGAEVYQLHVWIRQSSPMIWRRLLVRSDSTIAELHDTLQMAFGWSDAHLDRFYIHGQDYGVYHDGGIGFSSDADRARLCEFKFRTNERFRYKYNFGDGWQHEVRVDARLAQDEKRTYSWCIGGKRRAPPRKTVAGLSPLWRAGMRSRRT</sequence>
<evidence type="ECO:0000313" key="2">
    <source>
        <dbReference type="EMBL" id="WXK40518.1"/>
    </source>
</evidence>
<gene>
    <name evidence="2" type="ORF">IHE29_15105</name>
</gene>
<name>A0ABZ2Q023_9BURK</name>
<dbReference type="InterPro" id="IPR012912">
    <property type="entry name" value="Plasmid_pRiA4b_Orf3-like"/>
</dbReference>
<dbReference type="Pfam" id="PF07929">
    <property type="entry name" value="PRiA4_ORF3"/>
    <property type="match status" value="1"/>
</dbReference>
<organism evidence="2 3">
    <name type="scientific">Mycetohabitans rhizoxinica</name>
    <dbReference type="NCBI Taxonomy" id="412963"/>
    <lineage>
        <taxon>Bacteria</taxon>
        <taxon>Pseudomonadati</taxon>
        <taxon>Pseudomonadota</taxon>
        <taxon>Betaproteobacteria</taxon>
        <taxon>Burkholderiales</taxon>
        <taxon>Burkholderiaceae</taxon>
        <taxon>Mycetohabitans</taxon>
    </lineage>
</organism>
<dbReference type="RefSeq" id="WP_338911149.1">
    <property type="nucleotide sequence ID" value="NZ_CP062176.1"/>
</dbReference>
<dbReference type="Gene3D" id="3.10.290.30">
    <property type="entry name" value="MM3350-like"/>
    <property type="match status" value="1"/>
</dbReference>
<dbReference type="EMBL" id="CP062176">
    <property type="protein sequence ID" value="WXK40518.1"/>
    <property type="molecule type" value="Genomic_DNA"/>
</dbReference>
<protein>
    <submittedName>
        <fullName evidence="2">Plasmid pRiA4b ORF-3 family protein</fullName>
    </submittedName>
</protein>
<dbReference type="SUPFAM" id="SSF159941">
    <property type="entry name" value="MM3350-like"/>
    <property type="match status" value="1"/>
</dbReference>